<dbReference type="PANTHER" id="PTHR42708">
    <property type="entry name" value="ATP/GTP-BINDING PROTEIN-RELATED"/>
    <property type="match status" value="1"/>
</dbReference>
<evidence type="ECO:0000256" key="3">
    <source>
        <dbReference type="ARBA" id="ARBA00022801"/>
    </source>
</evidence>
<evidence type="ECO:0000256" key="1">
    <source>
        <dbReference type="ARBA" id="ARBA00005290"/>
    </source>
</evidence>
<dbReference type="Proteomes" id="UP000028839">
    <property type="component" value="Unassembled WGS sequence"/>
</dbReference>
<comment type="caution">
    <text evidence="5">The sequence shown here is derived from an EMBL/GenBank/DDBJ whole genome shotgun (WGS) entry which is preliminary data.</text>
</comment>
<dbReference type="OrthoDB" id="4319884at2"/>
<name>A0A0E2ZRD9_9GAMM</name>
<dbReference type="GO" id="GO:0016787">
    <property type="term" value="F:hydrolase activity"/>
    <property type="evidence" value="ECO:0007669"/>
    <property type="project" value="UniProtKB-KW"/>
</dbReference>
<proteinExistence type="inferred from homology"/>
<dbReference type="HOGENOM" id="CLU_077970_2_0_6"/>
<dbReference type="AlphaFoldDB" id="A0A0E2ZRD9"/>
<keyword evidence="2" id="KW-0547">Nucleotide-binding</keyword>
<keyword evidence="4" id="KW-0342">GTP-binding</keyword>
<accession>A0A0E2ZRD9</accession>
<evidence type="ECO:0000256" key="4">
    <source>
        <dbReference type="ARBA" id="ARBA00023134"/>
    </source>
</evidence>
<dbReference type="InterPro" id="IPR052705">
    <property type="entry name" value="Gliding_Motility_GTPase"/>
</dbReference>
<dbReference type="InterPro" id="IPR004130">
    <property type="entry name" value="Gpn"/>
</dbReference>
<dbReference type="Pfam" id="PF03029">
    <property type="entry name" value="ATP_bind_1"/>
    <property type="match status" value="1"/>
</dbReference>
<keyword evidence="3" id="KW-0378">Hydrolase</keyword>
<comment type="similarity">
    <text evidence="1">Belongs to the GPN-loop GTPase family.</text>
</comment>
<evidence type="ECO:0000313" key="5">
    <source>
        <dbReference type="EMBL" id="KFI20912.1"/>
    </source>
</evidence>
<gene>
    <name evidence="5" type="ORF">IB75_00625</name>
</gene>
<evidence type="ECO:0000313" key="6">
    <source>
        <dbReference type="Proteomes" id="UP000028839"/>
    </source>
</evidence>
<dbReference type="InterPro" id="IPR027417">
    <property type="entry name" value="P-loop_NTPase"/>
</dbReference>
<dbReference type="PRINTS" id="PR00449">
    <property type="entry name" value="RASTRNSFRMNG"/>
</dbReference>
<dbReference type="Gene3D" id="3.40.50.300">
    <property type="entry name" value="P-loop containing nucleotide triphosphate hydrolases"/>
    <property type="match status" value="1"/>
</dbReference>
<evidence type="ECO:0000256" key="2">
    <source>
        <dbReference type="ARBA" id="ARBA00022741"/>
    </source>
</evidence>
<dbReference type="PANTHER" id="PTHR42708:SF1">
    <property type="entry name" value="GLIDING MOTILITY PROTEIN MGLA"/>
    <property type="match status" value="1"/>
</dbReference>
<sequence>MANHKLIFTGPVGVGKTTAISMLSDIPTVSTDETASDMTRRKKPRTTVAMDYGLMNVSETERVHLYGTPGQERFDFMWDILTEGGIGLVLLLDNSRTNPLQDMHFFLGAFRGFINRTGVAIGVSRMDLHSQPKISDYYQQLQGFAKKPPILEVDARNRRDVSLLIQTLLYSLDPGLANSDG</sequence>
<dbReference type="CDD" id="cd00882">
    <property type="entry name" value="Ras_like_GTPase"/>
    <property type="match status" value="1"/>
</dbReference>
<dbReference type="EMBL" id="JPGN01000005">
    <property type="protein sequence ID" value="KFI20912.1"/>
    <property type="molecule type" value="Genomic_DNA"/>
</dbReference>
<protein>
    <submittedName>
        <fullName evidence="5">GTP-binding protein</fullName>
    </submittedName>
</protein>
<dbReference type="GO" id="GO:0005525">
    <property type="term" value="F:GTP binding"/>
    <property type="evidence" value="ECO:0007669"/>
    <property type="project" value="UniProtKB-KW"/>
</dbReference>
<dbReference type="SUPFAM" id="SSF52540">
    <property type="entry name" value="P-loop containing nucleoside triphosphate hydrolases"/>
    <property type="match status" value="1"/>
</dbReference>
<organism evidence="5 6">
    <name type="scientific">Nitrosococcus oceani C-27</name>
    <dbReference type="NCBI Taxonomy" id="314279"/>
    <lineage>
        <taxon>Bacteria</taxon>
        <taxon>Pseudomonadati</taxon>
        <taxon>Pseudomonadota</taxon>
        <taxon>Gammaproteobacteria</taxon>
        <taxon>Chromatiales</taxon>
        <taxon>Chromatiaceae</taxon>
        <taxon>Nitrosococcus</taxon>
    </lineage>
</organism>
<reference evidence="5 6" key="1">
    <citation type="submission" date="2014-07" db="EMBL/GenBank/DDBJ databases">
        <title>Comparative analysis of Nitrosococcus oceani genome inventories of strains from Pacific and Atlantic gyres.</title>
        <authorList>
            <person name="Lim C.K."/>
            <person name="Wang L."/>
            <person name="Sayavedra-Soto L.A."/>
            <person name="Klotz M.G."/>
        </authorList>
    </citation>
    <scope>NUCLEOTIDE SEQUENCE [LARGE SCALE GENOMIC DNA]</scope>
    <source>
        <strain evidence="5 6">C-27</strain>
    </source>
</reference>